<dbReference type="Pfam" id="PF01799">
    <property type="entry name" value="Fer2_2"/>
    <property type="match status" value="1"/>
</dbReference>
<dbReference type="InterPro" id="IPR036318">
    <property type="entry name" value="FAD-bd_PCMH-like_sf"/>
</dbReference>
<evidence type="ECO:0000313" key="11">
    <source>
        <dbReference type="EMBL" id="JAP94318.1"/>
    </source>
</evidence>
<comment type="cofactor">
    <cofactor evidence="8">
        <name>FAD</name>
        <dbReference type="ChEBI" id="CHEBI:57692"/>
    </cofactor>
</comment>
<evidence type="ECO:0000256" key="5">
    <source>
        <dbReference type="ARBA" id="ARBA00023004"/>
    </source>
</evidence>
<feature type="binding site" evidence="9">
    <location>
        <position position="66"/>
    </location>
    <ligand>
        <name>[2Fe-2S] cluster</name>
        <dbReference type="ChEBI" id="CHEBI:190135"/>
        <label>1</label>
    </ligand>
</feature>
<feature type="binding site" evidence="9">
    <location>
        <position position="137"/>
    </location>
    <ligand>
        <name>[2Fe-2S] cluster</name>
        <dbReference type="ChEBI" id="CHEBI:190135"/>
        <label>2</label>
    </ligand>
</feature>
<dbReference type="Gene3D" id="3.30.465.10">
    <property type="match status" value="1"/>
</dbReference>
<dbReference type="InterPro" id="IPR036884">
    <property type="entry name" value="2Fe-2S-bd_dom_sf"/>
</dbReference>
<dbReference type="Pfam" id="PF00941">
    <property type="entry name" value="FAD_binding_5"/>
    <property type="match status" value="1"/>
</dbReference>
<feature type="binding site" evidence="9">
    <location>
        <position position="864"/>
    </location>
    <ligand>
        <name>Mo-molybdopterin</name>
        <dbReference type="ChEBI" id="CHEBI:71302"/>
    </ligand>
    <ligandPart>
        <name>Mo</name>
        <dbReference type="ChEBI" id="CHEBI:28685"/>
    </ligandPart>
</feature>
<feature type="binding site" evidence="8">
    <location>
        <position position="754"/>
    </location>
    <ligand>
        <name>substrate</name>
    </ligand>
</feature>
<feature type="binding site" evidence="8">
    <location>
        <position position="371"/>
    </location>
    <ligand>
        <name>FAD</name>
        <dbReference type="ChEBI" id="CHEBI:57692"/>
    </ligand>
</feature>
<dbReference type="InterPro" id="IPR006058">
    <property type="entry name" value="2Fe2S_fd_BS"/>
</dbReference>
<keyword evidence="8" id="KW-0274">FAD</keyword>
<dbReference type="InterPro" id="IPR001041">
    <property type="entry name" value="2Fe-2S_ferredoxin-type"/>
</dbReference>
<dbReference type="InterPro" id="IPR016166">
    <property type="entry name" value="FAD-bd_PCMH"/>
</dbReference>
<dbReference type="PROSITE" id="PS51387">
    <property type="entry name" value="FAD_PCMH"/>
    <property type="match status" value="1"/>
</dbReference>
<dbReference type="InterPro" id="IPR036856">
    <property type="entry name" value="Ald_Oxase/Xan_DH_a/b_sf"/>
</dbReference>
<evidence type="ECO:0000256" key="7">
    <source>
        <dbReference type="PIRSR" id="PIRSR000127-1"/>
    </source>
</evidence>
<feature type="binding site" evidence="9">
    <location>
        <position position="43"/>
    </location>
    <ligand>
        <name>[2Fe-2S] cluster</name>
        <dbReference type="ChEBI" id="CHEBI:190135"/>
        <label>1</label>
    </ligand>
</feature>
<evidence type="ECO:0000256" key="4">
    <source>
        <dbReference type="ARBA" id="ARBA00023002"/>
    </source>
</evidence>
<feature type="binding site" evidence="9">
    <location>
        <position position="139"/>
    </location>
    <ligand>
        <name>[2Fe-2S] cluster</name>
        <dbReference type="ChEBI" id="CHEBI:190135"/>
        <label>2</label>
    </ligand>
</feature>
<feature type="binding site" evidence="9">
    <location>
        <position position="46"/>
    </location>
    <ligand>
        <name>[2Fe-2S] cluster</name>
        <dbReference type="ChEBI" id="CHEBI:190135"/>
        <label>1</label>
    </ligand>
</feature>
<feature type="binding site" evidence="8">
    <location>
        <position position="309"/>
    </location>
    <ligand>
        <name>FAD</name>
        <dbReference type="ChEBI" id="CHEBI:57692"/>
    </ligand>
</feature>
<feature type="non-terminal residue" evidence="11">
    <location>
        <position position="1"/>
    </location>
</feature>
<dbReference type="SUPFAM" id="SSF54292">
    <property type="entry name" value="2Fe-2S ferredoxin-like"/>
    <property type="match status" value="1"/>
</dbReference>
<dbReference type="SUPFAM" id="SSF54665">
    <property type="entry name" value="CO dehydrogenase molybdoprotein N-domain-like"/>
    <property type="match status" value="1"/>
</dbReference>
<dbReference type="InterPro" id="IPR008274">
    <property type="entry name" value="AldOxase/xan_DH_MoCoBD1"/>
</dbReference>
<dbReference type="GO" id="GO:0005506">
    <property type="term" value="F:iron ion binding"/>
    <property type="evidence" value="ECO:0007669"/>
    <property type="project" value="InterPro"/>
</dbReference>
<evidence type="ECO:0000256" key="9">
    <source>
        <dbReference type="PIRSR" id="PIRSR000127-3"/>
    </source>
</evidence>
<dbReference type="SUPFAM" id="SSF56176">
    <property type="entry name" value="FAD-binding/transporter-associated domain-like"/>
    <property type="match status" value="1"/>
</dbReference>
<dbReference type="SUPFAM" id="SSF55447">
    <property type="entry name" value="CO dehydrogenase flavoprotein C-terminal domain-like"/>
    <property type="match status" value="1"/>
</dbReference>
<reference evidence="11" key="1">
    <citation type="submission" date="2015-07" db="EMBL/GenBank/DDBJ databases">
        <title>Adaptation to a free-living lifestyle via gene acquisitions in the diplomonad Trepomonas sp. PC1.</title>
        <authorList>
            <person name="Xu F."/>
            <person name="Jerlstrom-Hultqvist J."/>
            <person name="Kolisko M."/>
            <person name="Simpson A.G.B."/>
            <person name="Roger A.J."/>
            <person name="Svard S.G."/>
            <person name="Andersson J.O."/>
        </authorList>
    </citation>
    <scope>NUCLEOTIDE SEQUENCE</scope>
    <source>
        <strain evidence="11">PC1</strain>
    </source>
</reference>
<feature type="domain" description="FAD-binding PCMH-type" evidence="10">
    <location>
        <begin position="182"/>
        <end position="374"/>
    </location>
</feature>
<dbReference type="GO" id="GO:0051537">
    <property type="term" value="F:2 iron, 2 sulfur cluster binding"/>
    <property type="evidence" value="ECO:0007669"/>
    <property type="project" value="UniProtKB-KW"/>
</dbReference>
<dbReference type="PANTHER" id="PTHR11908">
    <property type="entry name" value="XANTHINE DEHYDROGENASE"/>
    <property type="match status" value="1"/>
</dbReference>
<dbReference type="InterPro" id="IPR016208">
    <property type="entry name" value="Ald_Oxase/xanthine_DH-like"/>
</dbReference>
<dbReference type="PANTHER" id="PTHR11908:SF132">
    <property type="entry name" value="ALDEHYDE OXIDASE 1-RELATED"/>
    <property type="match status" value="1"/>
</dbReference>
<keyword evidence="2 9" id="KW-0001">2Fe-2S</keyword>
<feature type="binding site" evidence="8">
    <location>
        <position position="354"/>
    </location>
    <ligand>
        <name>FAD</name>
        <dbReference type="ChEBI" id="CHEBI:57692"/>
    </ligand>
</feature>
<feature type="binding site" evidence="9">
    <location>
        <position position="38"/>
    </location>
    <ligand>
        <name>[2Fe-2S] cluster</name>
        <dbReference type="ChEBI" id="CHEBI:190135"/>
        <label>1</label>
    </ligand>
</feature>
<dbReference type="InterPro" id="IPR036010">
    <property type="entry name" value="2Fe-2S_ferredoxin-like_sf"/>
</dbReference>
<dbReference type="InterPro" id="IPR016169">
    <property type="entry name" value="FAD-bd_PCMH_sub2"/>
</dbReference>
<feature type="binding site" evidence="9">
    <location>
        <position position="719"/>
    </location>
    <ligand>
        <name>Mo-molybdopterin</name>
        <dbReference type="ChEBI" id="CHEBI:71302"/>
    </ligand>
    <ligandPart>
        <name>Mo</name>
        <dbReference type="ChEBI" id="CHEBI:28685"/>
    </ligandPart>
</feature>
<evidence type="ECO:0000256" key="2">
    <source>
        <dbReference type="ARBA" id="ARBA00022714"/>
    </source>
</evidence>
<protein>
    <submittedName>
        <fullName evidence="11">Xanthine dehydrogenase</fullName>
    </submittedName>
</protein>
<keyword evidence="4" id="KW-0560">Oxidoreductase</keyword>
<keyword evidence="8" id="KW-0285">Flavoprotein</keyword>
<dbReference type="InterPro" id="IPR036683">
    <property type="entry name" value="CO_DH_flav_C_dom_sf"/>
</dbReference>
<feature type="binding site" evidence="9">
    <location>
        <position position="1031"/>
    </location>
    <ligand>
        <name>Mo-molybdopterin</name>
        <dbReference type="ChEBI" id="CHEBI:71302"/>
    </ligand>
    <ligandPart>
        <name>Mo</name>
        <dbReference type="ChEBI" id="CHEBI:28685"/>
    </ligandPart>
</feature>
<feature type="active site" description="Proton acceptor" evidence="7">
    <location>
        <position position="1224"/>
    </location>
</feature>
<dbReference type="Gene3D" id="3.30.390.50">
    <property type="entry name" value="CO dehydrogenase flavoprotein, C-terminal domain"/>
    <property type="match status" value="1"/>
</dbReference>
<comment type="cofactor">
    <cofactor evidence="9">
        <name>[2Fe-2S] cluster</name>
        <dbReference type="ChEBI" id="CHEBI:190135"/>
    </cofactor>
    <text evidence="9">Binds 2 [2Fe-2S] clusters.</text>
</comment>
<evidence type="ECO:0000256" key="3">
    <source>
        <dbReference type="ARBA" id="ARBA00022723"/>
    </source>
</evidence>
<dbReference type="Gene3D" id="3.30.365.10">
    <property type="entry name" value="Aldehyde oxidase/xanthine dehydrogenase, molybdopterin binding domain"/>
    <property type="match status" value="4"/>
</dbReference>
<comment type="cofactor">
    <cofactor evidence="9">
        <name>Mo-molybdopterin</name>
        <dbReference type="ChEBI" id="CHEBI:71302"/>
    </cofactor>
    <text evidence="9">Binds 1 Mo-molybdopterin (Mo-MPT) cofactor per subunit.</text>
</comment>
<dbReference type="InterPro" id="IPR046867">
    <property type="entry name" value="AldOxase/xan_DH_MoCoBD2"/>
</dbReference>
<evidence type="ECO:0000259" key="10">
    <source>
        <dbReference type="PROSITE" id="PS51387"/>
    </source>
</evidence>
<dbReference type="EMBL" id="GDID01002288">
    <property type="protein sequence ID" value="JAP94318.1"/>
    <property type="molecule type" value="Transcribed_RNA"/>
</dbReference>
<organism evidence="11">
    <name type="scientific">Trepomonas sp. PC1</name>
    <dbReference type="NCBI Taxonomy" id="1076344"/>
    <lineage>
        <taxon>Eukaryota</taxon>
        <taxon>Metamonada</taxon>
        <taxon>Diplomonadida</taxon>
        <taxon>Hexamitidae</taxon>
        <taxon>Hexamitinae</taxon>
        <taxon>Trepomonas</taxon>
    </lineage>
</organism>
<keyword evidence="5 9" id="KW-0408">Iron</keyword>
<dbReference type="SMART" id="SM01092">
    <property type="entry name" value="CO_deh_flav_C"/>
    <property type="match status" value="1"/>
</dbReference>
<dbReference type="GO" id="GO:0071949">
    <property type="term" value="F:FAD binding"/>
    <property type="evidence" value="ECO:0007669"/>
    <property type="project" value="InterPro"/>
</dbReference>
<evidence type="ECO:0000256" key="1">
    <source>
        <dbReference type="ARBA" id="ARBA00022505"/>
    </source>
</evidence>
<evidence type="ECO:0000256" key="8">
    <source>
        <dbReference type="PIRSR" id="PIRSR000127-2"/>
    </source>
</evidence>
<dbReference type="Gene3D" id="3.10.20.30">
    <property type="match status" value="1"/>
</dbReference>
<proteinExistence type="predicted"/>
<evidence type="ECO:0000256" key="6">
    <source>
        <dbReference type="ARBA" id="ARBA00023014"/>
    </source>
</evidence>
<dbReference type="InterPro" id="IPR037165">
    <property type="entry name" value="AldOxase/xan_DH_Mopterin-bd_sf"/>
</dbReference>
<dbReference type="AlphaFoldDB" id="A0A146KDN2"/>
<dbReference type="InterPro" id="IPR002346">
    <property type="entry name" value="Mopterin_DH_FAD-bd"/>
</dbReference>
<dbReference type="InterPro" id="IPR012675">
    <property type="entry name" value="Beta-grasp_dom_sf"/>
</dbReference>
<dbReference type="GO" id="GO:0016491">
    <property type="term" value="F:oxidoreductase activity"/>
    <property type="evidence" value="ECO:0007669"/>
    <property type="project" value="UniProtKB-KW"/>
</dbReference>
<accession>A0A146KDN2</accession>
<keyword evidence="6 9" id="KW-0411">Iron-sulfur</keyword>
<dbReference type="CDD" id="cd00207">
    <property type="entry name" value="fer2"/>
    <property type="match status" value="1"/>
</dbReference>
<dbReference type="Pfam" id="PF02738">
    <property type="entry name" value="MoCoBD_1"/>
    <property type="match status" value="1"/>
</dbReference>
<dbReference type="Pfam" id="PF20256">
    <property type="entry name" value="MoCoBD_2"/>
    <property type="match status" value="1"/>
</dbReference>
<dbReference type="PROSITE" id="PS00197">
    <property type="entry name" value="2FE2S_FER_1"/>
    <property type="match status" value="1"/>
</dbReference>
<name>A0A146KDN2_9EUKA</name>
<dbReference type="InterPro" id="IPR002888">
    <property type="entry name" value="2Fe-2S-bd"/>
</dbReference>
<feature type="binding site" evidence="9">
    <location>
        <position position="750"/>
    </location>
    <ligand>
        <name>Mo-molybdopterin</name>
        <dbReference type="ChEBI" id="CHEBI:71302"/>
    </ligand>
    <ligandPart>
        <name>Mo</name>
        <dbReference type="ChEBI" id="CHEBI:28685"/>
    </ligandPart>
</feature>
<feature type="binding site" evidence="8">
    <location>
        <position position="286"/>
    </location>
    <ligand>
        <name>FAD</name>
        <dbReference type="ChEBI" id="CHEBI:57692"/>
    </ligand>
</feature>
<dbReference type="Gene3D" id="3.90.1170.50">
    <property type="entry name" value="Aldehyde oxidase/xanthine dehydrogenase, a/b hammerhead"/>
    <property type="match status" value="1"/>
</dbReference>
<dbReference type="Pfam" id="PF03450">
    <property type="entry name" value="CO_deh_flav_C"/>
    <property type="match status" value="1"/>
</dbReference>
<dbReference type="InterPro" id="IPR005107">
    <property type="entry name" value="CO_DH_flav_C"/>
</dbReference>
<feature type="binding site" evidence="8">
    <location>
        <position position="866"/>
    </location>
    <ligand>
        <name>substrate</name>
    </ligand>
</feature>
<dbReference type="PIRSF" id="PIRSF000127">
    <property type="entry name" value="Xanthine_DH"/>
    <property type="match status" value="1"/>
</dbReference>
<feature type="binding site" evidence="9">
    <location>
        <position position="106"/>
    </location>
    <ligand>
        <name>[2Fe-2S] cluster</name>
        <dbReference type="ChEBI" id="CHEBI:190135"/>
        <label>2</label>
    </ligand>
</feature>
<feature type="binding site" evidence="9">
    <location>
        <position position="103"/>
    </location>
    <ligand>
        <name>[2Fe-2S] cluster</name>
        <dbReference type="ChEBI" id="CHEBI:190135"/>
        <label>2</label>
    </ligand>
</feature>
<dbReference type="Gene3D" id="1.10.150.120">
    <property type="entry name" value="[2Fe-2S]-binding domain"/>
    <property type="match status" value="1"/>
</dbReference>
<dbReference type="Pfam" id="PF00111">
    <property type="entry name" value="Fer2"/>
    <property type="match status" value="1"/>
</dbReference>
<dbReference type="SUPFAM" id="SSF47741">
    <property type="entry name" value="CO dehydrogenase ISP C-domain like"/>
    <property type="match status" value="1"/>
</dbReference>
<keyword evidence="3 9" id="KW-0479">Metal-binding</keyword>
<keyword evidence="1 9" id="KW-0500">Molybdenum</keyword>
<dbReference type="SUPFAM" id="SSF56003">
    <property type="entry name" value="Molybdenum cofactor-binding domain"/>
    <property type="match status" value="1"/>
</dbReference>
<feature type="binding site" evidence="8">
    <location>
        <position position="832"/>
    </location>
    <ligand>
        <name>substrate</name>
    </ligand>
</feature>
<gene>
    <name evidence="11" type="ORF">TPC1_13076</name>
</gene>
<sequence length="1258" mass="141110">RQIVLYINGVKYDNIVDPMERLSAFLARNELIGTKTSCKEGGCGVCTVMQSSWNGEKVSHKSLLACITPLILCDMTLITTIEALGNIHNPHPLQQQFSNASQCGFCTPGFIMSVYAEYFNGKPNVNQMRKAIDGNICRCTGYNAINQVLGDIEETIQEIKPPNFPEELKAKYSTVLIENTEYSGEAYKNQITIQPTTYQEIKDFIDKYGPCKFMAGGSDVMVDFKTSNKMPKYVVSIARLENQKYISVENGILKVGALVTINEFEEYLQHHNQKAYDFFQQVYAVFASHHIRQTATMCGNIMNCSSASDNLPIFMALGCTLKVLSLKTMQTKDVDIDTLPKGYHATTLDRTDLLIGFEAKFDDLDGLYFKKLSRRRHDDMCVVSSACKFNVRDGKVESAKICFGRMDEVTTHMKALEAYFTNLEIKDVDQHLAEIADIVAKNYTFPPNVVRTEPEYRTAMTCTLVQQFFLQAINSKKQFDKFQYKDQYSHKYDYEQPTEKYVTQNIKHISALQQATGEAIYPSNYCDSQNLSMLHAYPVFPGVAKGTFKYKFTIEDLKRKYPKFIDFVSAKDIKGINQIGIAIKDEHVIVPEDKEFIAPSECIGVVVAQTYEDAFNIARNMVKDKFIEIQADPRPIVTIEDAKAANSMLVSRRLDRLRGEQKPDQDKFTKLIDELNQNPDIIQFKHHIYTPPQEQLYLEVQGTSVFLTEDHIVLNAGTQNQKGTQTSVATVLGLNFADVVVNTKRLGGGFGGKEGCFIYSCLAAIAAQKLKKPMSLFLDYADDIMFTGKRHEAEVDGTLYFNKVTKKFVFLDVQGFMEGGYSTDLSPAVLERFVYHLDNAYFFESARFVGQVCKTNSRSNTAFRGFGAPQAILFIETMLQSFCTKHHYCLNDIREINFYKSGDKTPFGQVVDKAPIQEAYEQTLAKSKYVTLKKSVEEFNQTHDNLKQGVAFCPLKFGVSFGQSFLNQGHALIHIYTDGSIAVSHMGIEMGQGLNTRLLQVVCQDLNIEQKYVKILETSTLTTANTAPTSASSGYDLNAGAIRDALSKIKVQMGEFYQKYLNGELAWGAACNAAWFNRRCLSSVGHYAHPISGFNFQTQEGQPFYYFAASGAVVHVQINKKTGEYQLLKAELVIDVGKSINPLIDLGQIEGAFIQGVGWLTTEELLFKNGLIDGKIKRTGRYTTNGPGNYKVPSIFDIPCEFNVNLLKNQINEKIVYGSKGIGEPPLCLGVAAFLALREAAGEDLRAPATIMNVWRAK</sequence>